<gene>
    <name evidence="1" type="ORF">NCTC10082_04350</name>
    <name evidence="2" type="ORF">NCTC10764_05611</name>
</gene>
<protein>
    <recommendedName>
        <fullName evidence="5">ArsR family transcriptional regulator</fullName>
    </recommendedName>
</protein>
<reference evidence="3 4" key="1">
    <citation type="submission" date="2018-06" db="EMBL/GenBank/DDBJ databases">
        <authorList>
            <consortium name="Pathogen Informatics"/>
            <person name="Doyle S."/>
        </authorList>
    </citation>
    <scope>NUCLEOTIDE SEQUENCE [LARGE SCALE GENOMIC DNA]</scope>
    <source>
        <strain evidence="1 3">NCTC10082</strain>
        <strain evidence="2 4">NCTC10764</strain>
    </source>
</reference>
<organism evidence="1 3">
    <name type="scientific">Escherichia coli</name>
    <dbReference type="NCBI Taxonomy" id="562"/>
    <lineage>
        <taxon>Bacteria</taxon>
        <taxon>Pseudomonadati</taxon>
        <taxon>Pseudomonadota</taxon>
        <taxon>Gammaproteobacteria</taxon>
        <taxon>Enterobacterales</taxon>
        <taxon>Enterobacteriaceae</taxon>
        <taxon>Escherichia</taxon>
    </lineage>
</organism>
<evidence type="ECO:0000313" key="2">
    <source>
        <dbReference type="EMBL" id="STE77014.1"/>
    </source>
</evidence>
<proteinExistence type="predicted"/>
<evidence type="ECO:0008006" key="5">
    <source>
        <dbReference type="Google" id="ProtNLM"/>
    </source>
</evidence>
<dbReference type="Proteomes" id="UP000255164">
    <property type="component" value="Unassembled WGS sequence"/>
</dbReference>
<dbReference type="EMBL" id="UFZA01000002">
    <property type="protein sequence ID" value="STE71469.1"/>
    <property type="molecule type" value="Genomic_DNA"/>
</dbReference>
<name>A0A2X6MM47_ECOLX</name>
<dbReference type="EMBL" id="UFZL01000003">
    <property type="protein sequence ID" value="STE77014.1"/>
    <property type="molecule type" value="Genomic_DNA"/>
</dbReference>
<dbReference type="AlphaFoldDB" id="A0A2X6MM47"/>
<evidence type="ECO:0000313" key="3">
    <source>
        <dbReference type="Proteomes" id="UP000255164"/>
    </source>
</evidence>
<evidence type="ECO:0000313" key="1">
    <source>
        <dbReference type="EMBL" id="STE71469.1"/>
    </source>
</evidence>
<evidence type="ECO:0000313" key="4">
    <source>
        <dbReference type="Proteomes" id="UP000255201"/>
    </source>
</evidence>
<dbReference type="Proteomes" id="UP000255201">
    <property type="component" value="Unassembled WGS sequence"/>
</dbReference>
<accession>A0A2X6MM47</accession>
<sequence length="97" mass="10573">MAMKEILTEDRRLVLLRSLLDCGDSANESVLQTCLQAYGHKVSRDVVRTQLAWLREQGLVRLSDVGGCYVAEITGSGEDVANGLSSVPGVKKPRARD</sequence>